<evidence type="ECO:0000256" key="4">
    <source>
        <dbReference type="ARBA" id="ARBA00022448"/>
    </source>
</evidence>
<evidence type="ECO:0000256" key="8">
    <source>
        <dbReference type="ARBA" id="ARBA00022989"/>
    </source>
</evidence>
<evidence type="ECO:0000313" key="13">
    <source>
        <dbReference type="EMBL" id="BCJ63575.1"/>
    </source>
</evidence>
<comment type="similarity">
    <text evidence="2">Belongs to the ArsB family.</text>
</comment>
<proteinExistence type="inferred from homology"/>
<dbReference type="RefSeq" id="WP_246568253.1">
    <property type="nucleotide sequence ID" value="NZ_AP023359.1"/>
</dbReference>
<comment type="subcellular location">
    <subcellularLocation>
        <location evidence="1">Cell membrane</location>
        <topology evidence="1">Multi-pass membrane protein</topology>
    </subcellularLocation>
</comment>
<evidence type="ECO:0000313" key="14">
    <source>
        <dbReference type="Proteomes" id="UP000680866"/>
    </source>
</evidence>
<dbReference type="GO" id="GO:0015105">
    <property type="term" value="F:arsenite transmembrane transporter activity"/>
    <property type="evidence" value="ECO:0007669"/>
    <property type="project" value="InterPro"/>
</dbReference>
<evidence type="ECO:0000256" key="5">
    <source>
        <dbReference type="ARBA" id="ARBA00022475"/>
    </source>
</evidence>
<gene>
    <name evidence="13" type="ORF">Prubr_05960</name>
</gene>
<organism evidence="13 14">
    <name type="scientific">Polymorphospora rubra</name>
    <dbReference type="NCBI Taxonomy" id="338584"/>
    <lineage>
        <taxon>Bacteria</taxon>
        <taxon>Bacillati</taxon>
        <taxon>Actinomycetota</taxon>
        <taxon>Actinomycetes</taxon>
        <taxon>Micromonosporales</taxon>
        <taxon>Micromonosporaceae</taxon>
        <taxon>Polymorphospora</taxon>
    </lineage>
</organism>
<keyword evidence="7" id="KW-0059">Arsenical resistance</keyword>
<feature type="transmembrane region" description="Helical" evidence="11">
    <location>
        <begin position="201"/>
        <end position="219"/>
    </location>
</feature>
<keyword evidence="5" id="KW-1003">Cell membrane</keyword>
<keyword evidence="4" id="KW-0813">Transport</keyword>
<feature type="transmembrane region" description="Helical" evidence="11">
    <location>
        <begin position="240"/>
        <end position="257"/>
    </location>
</feature>
<feature type="transmembrane region" description="Helical" evidence="11">
    <location>
        <begin position="48"/>
        <end position="68"/>
    </location>
</feature>
<feature type="transmembrane region" description="Helical" evidence="11">
    <location>
        <begin position="116"/>
        <end position="133"/>
    </location>
</feature>
<comment type="similarity">
    <text evidence="3">Belongs to the CitM (TC 2.A.11) transporter family.</text>
</comment>
<dbReference type="Pfam" id="PF03600">
    <property type="entry name" value="CitMHS"/>
    <property type="match status" value="1"/>
</dbReference>
<dbReference type="PRINTS" id="PR00758">
    <property type="entry name" value="ARSENICPUMP"/>
</dbReference>
<evidence type="ECO:0000256" key="10">
    <source>
        <dbReference type="SAM" id="MobiDB-lite"/>
    </source>
</evidence>
<dbReference type="InterPro" id="IPR000802">
    <property type="entry name" value="Arsenical_pump_ArsB"/>
</dbReference>
<keyword evidence="9 11" id="KW-0472">Membrane</keyword>
<evidence type="ECO:0000256" key="9">
    <source>
        <dbReference type="ARBA" id="ARBA00023136"/>
    </source>
</evidence>
<feature type="transmembrane region" description="Helical" evidence="11">
    <location>
        <begin position="80"/>
        <end position="104"/>
    </location>
</feature>
<feature type="region of interest" description="Disordered" evidence="10">
    <location>
        <begin position="1"/>
        <end position="35"/>
    </location>
</feature>
<evidence type="ECO:0000256" key="7">
    <source>
        <dbReference type="ARBA" id="ARBA00022849"/>
    </source>
</evidence>
<evidence type="ECO:0000256" key="2">
    <source>
        <dbReference type="ARBA" id="ARBA00006433"/>
    </source>
</evidence>
<feature type="transmembrane region" description="Helical" evidence="11">
    <location>
        <begin position="365"/>
        <end position="390"/>
    </location>
</feature>
<feature type="domain" description="Citrate transporter-like" evidence="12">
    <location>
        <begin position="48"/>
        <end position="369"/>
    </location>
</feature>
<evidence type="ECO:0000259" key="12">
    <source>
        <dbReference type="Pfam" id="PF03600"/>
    </source>
</evidence>
<dbReference type="EMBL" id="AP023359">
    <property type="protein sequence ID" value="BCJ63575.1"/>
    <property type="molecule type" value="Genomic_DNA"/>
</dbReference>
<sequence>MEEVSTAVAGPPPARPVPPPRRPSRGGSRRPPRPVPAALRRAGTLDGLAVAALAAGVLFVATGLLPAADALATVRRTGPLLVFLVAVVVLAELTARAQVFDAVAVRIAILGRGRRWALFALLVTFATLTTIFLNLDTTAVLLTPVMLAVAARLGLAALPLAMTTVWLANTASLLLPVSNLTNLLAADRLGLPVAAFAGRMAGPQLVAVLATAACLWLLHWRRDAAARYPVPVPHRPADPVLFRVAAAACVLFVAGIVAGVPLAAVSVAGAVVVLVAFAVRDRAAFRWSLLPWRLPVLVTGLFLIVETVGRHGLSSLLAGLVGTDPGPAGIGLAAAVGAVLANVLNNLPAYVAGEAVVPAGHTDQLLGLLIGVNAGPLVLPWASLATLLWLERCRAAGLAVPWRRFLLTGLVTAVVVLATAVPALLLTAG</sequence>
<dbReference type="PANTHER" id="PTHR43302:SF5">
    <property type="entry name" value="TRANSPORTER ARSB-RELATED"/>
    <property type="match status" value="1"/>
</dbReference>
<dbReference type="GO" id="GO:0005886">
    <property type="term" value="C:plasma membrane"/>
    <property type="evidence" value="ECO:0007669"/>
    <property type="project" value="UniProtKB-SubCell"/>
</dbReference>
<keyword evidence="6 11" id="KW-0812">Transmembrane</keyword>
<evidence type="ECO:0000256" key="6">
    <source>
        <dbReference type="ARBA" id="ARBA00022692"/>
    </source>
</evidence>
<feature type="transmembrane region" description="Helical" evidence="11">
    <location>
        <begin position="405"/>
        <end position="426"/>
    </location>
</feature>
<evidence type="ECO:0000256" key="11">
    <source>
        <dbReference type="SAM" id="Phobius"/>
    </source>
</evidence>
<dbReference type="InterPro" id="IPR004680">
    <property type="entry name" value="Cit_transptr-like_dom"/>
</dbReference>
<dbReference type="PANTHER" id="PTHR43302">
    <property type="entry name" value="TRANSPORTER ARSB-RELATED"/>
    <property type="match status" value="1"/>
</dbReference>
<dbReference type="GO" id="GO:0046685">
    <property type="term" value="P:response to arsenic-containing substance"/>
    <property type="evidence" value="ECO:0007669"/>
    <property type="project" value="UniProtKB-KW"/>
</dbReference>
<feature type="transmembrane region" description="Helical" evidence="11">
    <location>
        <begin position="292"/>
        <end position="309"/>
    </location>
</feature>
<name>A0A810MVX1_9ACTN</name>
<feature type="transmembrane region" description="Helical" evidence="11">
    <location>
        <begin position="329"/>
        <end position="353"/>
    </location>
</feature>
<evidence type="ECO:0000256" key="1">
    <source>
        <dbReference type="ARBA" id="ARBA00004651"/>
    </source>
</evidence>
<keyword evidence="8 11" id="KW-1133">Transmembrane helix</keyword>
<dbReference type="AlphaFoldDB" id="A0A810MVX1"/>
<dbReference type="Proteomes" id="UP000680866">
    <property type="component" value="Chromosome"/>
</dbReference>
<dbReference type="KEGG" id="pry:Prubr_05960"/>
<feature type="transmembrane region" description="Helical" evidence="11">
    <location>
        <begin position="263"/>
        <end position="280"/>
    </location>
</feature>
<protein>
    <submittedName>
        <fullName evidence="13">Arsenic transporter</fullName>
    </submittedName>
</protein>
<reference evidence="13" key="1">
    <citation type="submission" date="2020-08" db="EMBL/GenBank/DDBJ databases">
        <title>Whole genome shotgun sequence of Polymorphospora rubra NBRC 101157.</title>
        <authorList>
            <person name="Komaki H."/>
            <person name="Tamura T."/>
        </authorList>
    </citation>
    <scope>NUCLEOTIDE SEQUENCE</scope>
    <source>
        <strain evidence="13">NBRC 101157</strain>
    </source>
</reference>
<keyword evidence="14" id="KW-1185">Reference proteome</keyword>
<evidence type="ECO:0000256" key="3">
    <source>
        <dbReference type="ARBA" id="ARBA00009843"/>
    </source>
</evidence>
<feature type="compositionally biased region" description="Basic residues" evidence="10">
    <location>
        <begin position="22"/>
        <end position="32"/>
    </location>
</feature>
<feature type="compositionally biased region" description="Pro residues" evidence="10">
    <location>
        <begin position="10"/>
        <end position="21"/>
    </location>
</feature>
<accession>A0A810MVX1</accession>